<dbReference type="RefSeq" id="WP_013189556.1">
    <property type="nucleotide sequence ID" value="NZ_CP068112.1"/>
</dbReference>
<comment type="similarity">
    <text evidence="1 5">Belongs to the Fmt family.</text>
</comment>
<dbReference type="Gene3D" id="3.40.50.12230">
    <property type="match status" value="1"/>
</dbReference>
<evidence type="ECO:0000256" key="5">
    <source>
        <dbReference type="HAMAP-Rule" id="MF_00182"/>
    </source>
</evidence>
<feature type="domain" description="Formyl transferase C-terminal" evidence="7">
    <location>
        <begin position="204"/>
        <end position="303"/>
    </location>
</feature>
<dbReference type="CDD" id="cd08646">
    <property type="entry name" value="FMT_core_Met-tRNA-FMT_N"/>
    <property type="match status" value="1"/>
</dbReference>
<dbReference type="OMA" id="GITTMLM"/>
<dbReference type="NCBIfam" id="TIGR00460">
    <property type="entry name" value="fmt"/>
    <property type="match status" value="1"/>
</dbReference>
<dbReference type="Proteomes" id="UP000250245">
    <property type="component" value="Unassembled WGS sequence"/>
</dbReference>
<dbReference type="SUPFAM" id="SSF53328">
    <property type="entry name" value="Formyltransferase"/>
    <property type="match status" value="1"/>
</dbReference>
<feature type="domain" description="Formyl transferase N-terminal" evidence="6">
    <location>
        <begin position="1"/>
        <end position="180"/>
    </location>
</feature>
<dbReference type="InterPro" id="IPR005793">
    <property type="entry name" value="Formyl_trans_C"/>
</dbReference>
<name>A0A2X2YNM1_9ACTO</name>
<dbReference type="InterPro" id="IPR044135">
    <property type="entry name" value="Met-tRNA-FMT_C"/>
</dbReference>
<dbReference type="AlphaFoldDB" id="A0A2X2YNM1"/>
<comment type="catalytic activity">
    <reaction evidence="5">
        <text>L-methionyl-tRNA(fMet) + (6R)-10-formyltetrahydrofolate = N-formyl-L-methionyl-tRNA(fMet) + (6S)-5,6,7,8-tetrahydrofolate + H(+)</text>
        <dbReference type="Rhea" id="RHEA:24380"/>
        <dbReference type="Rhea" id="RHEA-COMP:9952"/>
        <dbReference type="Rhea" id="RHEA-COMP:9953"/>
        <dbReference type="ChEBI" id="CHEBI:15378"/>
        <dbReference type="ChEBI" id="CHEBI:57453"/>
        <dbReference type="ChEBI" id="CHEBI:78530"/>
        <dbReference type="ChEBI" id="CHEBI:78844"/>
        <dbReference type="ChEBI" id="CHEBI:195366"/>
        <dbReference type="EC" id="2.1.2.9"/>
    </reaction>
</comment>
<dbReference type="GeneID" id="55565803"/>
<dbReference type="EC" id="2.1.2.9" evidence="2 5"/>
<dbReference type="InterPro" id="IPR011034">
    <property type="entry name" value="Formyl_transferase-like_C_sf"/>
</dbReference>
<evidence type="ECO:0000256" key="1">
    <source>
        <dbReference type="ARBA" id="ARBA00010699"/>
    </source>
</evidence>
<organism evidence="8 9">
    <name type="scientific">Mobiluncus curtisii</name>
    <dbReference type="NCBI Taxonomy" id="2051"/>
    <lineage>
        <taxon>Bacteria</taxon>
        <taxon>Bacillati</taxon>
        <taxon>Actinomycetota</taxon>
        <taxon>Actinomycetes</taxon>
        <taxon>Actinomycetales</taxon>
        <taxon>Actinomycetaceae</taxon>
        <taxon>Mobiluncus</taxon>
    </lineage>
</organism>
<proteinExistence type="inferred from homology"/>
<sequence length="321" mass="34226">MRIVFAGSPPVALPVLEYLEQSAHDLVAVLSRPDAPSGRGRKMAPSAVSSYATQHDLMLYQPKTLKNNAEAATFLRDLQPDLGIVVAYGAILPADILEIPQFGWINIHFSLLPRWRGAAPVQRALQAGDTETGVTVFQLEQALDTGPIYATCSYTVPEQATAGDVLQELAELSVKPLEQALSMIARGVAPEPQSDIGITYASPLQPAEGEIDWSAADDTIACQIKGFMPSPGAWTMWQGSRMKLGVLEVNPPVTMPIPSLEPGQIFTTRHEVWVGTGSAPVCLGAVAPAGKKPMPADAWARGAHLESGAKFEPSHSMGGQE</sequence>
<dbReference type="GO" id="GO:0005829">
    <property type="term" value="C:cytosol"/>
    <property type="evidence" value="ECO:0007669"/>
    <property type="project" value="TreeGrafter"/>
</dbReference>
<evidence type="ECO:0000256" key="2">
    <source>
        <dbReference type="ARBA" id="ARBA00012261"/>
    </source>
</evidence>
<dbReference type="Pfam" id="PF00551">
    <property type="entry name" value="Formyl_trans_N"/>
    <property type="match status" value="1"/>
</dbReference>
<gene>
    <name evidence="5 8" type="primary">fmt</name>
    <name evidence="8" type="ORF">NCTC11820_00891</name>
</gene>
<evidence type="ECO:0000259" key="6">
    <source>
        <dbReference type="Pfam" id="PF00551"/>
    </source>
</evidence>
<dbReference type="Pfam" id="PF02911">
    <property type="entry name" value="Formyl_trans_C"/>
    <property type="match status" value="1"/>
</dbReference>
<dbReference type="CDD" id="cd08704">
    <property type="entry name" value="Met_tRNA_FMT_C"/>
    <property type="match status" value="1"/>
</dbReference>
<evidence type="ECO:0000313" key="8">
    <source>
        <dbReference type="EMBL" id="SQB64543.1"/>
    </source>
</evidence>
<feature type="binding site" evidence="5">
    <location>
        <begin position="110"/>
        <end position="113"/>
    </location>
    <ligand>
        <name>(6S)-5,6,7,8-tetrahydrofolate</name>
        <dbReference type="ChEBI" id="CHEBI:57453"/>
    </ligand>
</feature>
<dbReference type="InterPro" id="IPR041711">
    <property type="entry name" value="Met-tRNA-FMT_N"/>
</dbReference>
<dbReference type="PANTHER" id="PTHR11138:SF5">
    <property type="entry name" value="METHIONYL-TRNA FORMYLTRANSFERASE, MITOCHONDRIAL"/>
    <property type="match status" value="1"/>
</dbReference>
<keyword evidence="4 5" id="KW-0648">Protein biosynthesis</keyword>
<protein>
    <recommendedName>
        <fullName evidence="2 5">Methionyl-tRNA formyltransferase</fullName>
        <ecNumber evidence="2 5">2.1.2.9</ecNumber>
    </recommendedName>
</protein>
<dbReference type="EMBL" id="UASJ01000001">
    <property type="protein sequence ID" value="SQB64543.1"/>
    <property type="molecule type" value="Genomic_DNA"/>
</dbReference>
<dbReference type="InterPro" id="IPR002376">
    <property type="entry name" value="Formyl_transf_N"/>
</dbReference>
<keyword evidence="3 5" id="KW-0808">Transferase</keyword>
<dbReference type="SUPFAM" id="SSF50486">
    <property type="entry name" value="FMT C-terminal domain-like"/>
    <property type="match status" value="1"/>
</dbReference>
<evidence type="ECO:0000313" key="9">
    <source>
        <dbReference type="Proteomes" id="UP000250245"/>
    </source>
</evidence>
<evidence type="ECO:0000256" key="4">
    <source>
        <dbReference type="ARBA" id="ARBA00022917"/>
    </source>
</evidence>
<dbReference type="InterPro" id="IPR005794">
    <property type="entry name" value="Fmt"/>
</dbReference>
<dbReference type="HAMAP" id="MF_00182">
    <property type="entry name" value="Formyl_trans"/>
    <property type="match status" value="1"/>
</dbReference>
<dbReference type="PANTHER" id="PTHR11138">
    <property type="entry name" value="METHIONYL-TRNA FORMYLTRANSFERASE"/>
    <property type="match status" value="1"/>
</dbReference>
<dbReference type="GO" id="GO:0004479">
    <property type="term" value="F:methionyl-tRNA formyltransferase activity"/>
    <property type="evidence" value="ECO:0007669"/>
    <property type="project" value="UniProtKB-UniRule"/>
</dbReference>
<reference evidence="8 9" key="1">
    <citation type="submission" date="2018-06" db="EMBL/GenBank/DDBJ databases">
        <authorList>
            <consortium name="Pathogen Informatics"/>
            <person name="Doyle S."/>
        </authorList>
    </citation>
    <scope>NUCLEOTIDE SEQUENCE [LARGE SCALE GENOMIC DNA]</scope>
    <source>
        <strain evidence="8 9">NCTC11820</strain>
    </source>
</reference>
<evidence type="ECO:0000259" key="7">
    <source>
        <dbReference type="Pfam" id="PF02911"/>
    </source>
</evidence>
<dbReference type="InterPro" id="IPR036477">
    <property type="entry name" value="Formyl_transf_N_sf"/>
</dbReference>
<accession>A0A2X2YNM1</accession>
<evidence type="ECO:0000256" key="3">
    <source>
        <dbReference type="ARBA" id="ARBA00022679"/>
    </source>
</evidence>
<comment type="function">
    <text evidence="5">Attaches a formyl group to the free amino group of methionyl-tRNA(fMet). The formyl group appears to play a dual role in the initiator identity of N-formylmethionyl-tRNA by promoting its recognition by IF2 and preventing the misappropriation of this tRNA by the elongation apparatus.</text>
</comment>